<dbReference type="GO" id="GO:0016787">
    <property type="term" value="F:hydrolase activity"/>
    <property type="evidence" value="ECO:0007669"/>
    <property type="project" value="UniProtKB-KW"/>
</dbReference>
<evidence type="ECO:0000256" key="2">
    <source>
        <dbReference type="SAM" id="Coils"/>
    </source>
</evidence>
<dbReference type="EMBL" id="JASGBQ010000023">
    <property type="protein sequence ID" value="MDI9242994.1"/>
    <property type="molecule type" value="Genomic_DNA"/>
</dbReference>
<feature type="domain" description="Peptidoglycan hydrolase PcsB coiled-coil" evidence="6">
    <location>
        <begin position="102"/>
        <end position="166"/>
    </location>
</feature>
<feature type="signal peptide" evidence="4">
    <location>
        <begin position="1"/>
        <end position="23"/>
    </location>
</feature>
<evidence type="ECO:0000256" key="4">
    <source>
        <dbReference type="SAM" id="SignalP"/>
    </source>
</evidence>
<accession>A0AAP4EXY3</accession>
<feature type="domain" description="Cell wall hydrolase SleB" evidence="5">
    <location>
        <begin position="343"/>
        <end position="437"/>
    </location>
</feature>
<keyword evidence="7" id="KW-0378">Hydrolase</keyword>
<proteinExistence type="predicted"/>
<dbReference type="AlphaFoldDB" id="A0AAP4EXY3"/>
<dbReference type="InterPro" id="IPR042047">
    <property type="entry name" value="SleB_dom1"/>
</dbReference>
<evidence type="ECO:0000313" key="7">
    <source>
        <dbReference type="EMBL" id="MDI9242994.1"/>
    </source>
</evidence>
<feature type="compositionally biased region" description="Basic and acidic residues" evidence="3">
    <location>
        <begin position="281"/>
        <end position="300"/>
    </location>
</feature>
<evidence type="ECO:0000259" key="5">
    <source>
        <dbReference type="Pfam" id="PF07486"/>
    </source>
</evidence>
<comment type="caution">
    <text evidence="7">The sequence shown here is derived from an EMBL/GenBank/DDBJ whole genome shotgun (WGS) entry which is preliminary data.</text>
</comment>
<keyword evidence="1 4" id="KW-0732">Signal</keyword>
<protein>
    <submittedName>
        <fullName evidence="7">Cell wall hydrolase</fullName>
    </submittedName>
</protein>
<dbReference type="Gene3D" id="6.10.250.3150">
    <property type="match status" value="1"/>
</dbReference>
<dbReference type="InterPro" id="IPR057309">
    <property type="entry name" value="PcsB_CC"/>
</dbReference>
<feature type="coiled-coil region" evidence="2">
    <location>
        <begin position="23"/>
        <end position="110"/>
    </location>
</feature>
<evidence type="ECO:0000313" key="8">
    <source>
        <dbReference type="Proteomes" id="UP001300383"/>
    </source>
</evidence>
<dbReference type="Pfam" id="PF07486">
    <property type="entry name" value="Hydrolase_2"/>
    <property type="match status" value="1"/>
</dbReference>
<feature type="chain" id="PRO_5042945349" evidence="4">
    <location>
        <begin position="24"/>
        <end position="437"/>
    </location>
</feature>
<evidence type="ECO:0000259" key="6">
    <source>
        <dbReference type="Pfam" id="PF24568"/>
    </source>
</evidence>
<evidence type="ECO:0000256" key="3">
    <source>
        <dbReference type="SAM" id="MobiDB-lite"/>
    </source>
</evidence>
<feature type="region of interest" description="Disordered" evidence="3">
    <location>
        <begin position="227"/>
        <end position="320"/>
    </location>
</feature>
<evidence type="ECO:0000256" key="1">
    <source>
        <dbReference type="ARBA" id="ARBA00022729"/>
    </source>
</evidence>
<sequence>MKKHRTLWIALVFLLTAVGALSAAASNAEVEDARDQVEQAEAKAKDIREASERFRAYLEELNQELDQLTEEMEELALRRAEVQASLETTAAELEEARETEAVQYEAMKKRIQYMYENRDAGFIGVIFSEESLSTILNKAEYAMEMAQYDREMLTAYQETKELVARKENDLLTEQTDLDQLVRETEEKQNEVLIAIAETSQKMEDCAGELEDAEGQLAQYRSELQKRELEAEERMAELAEQEKPDDNQVADGTGSNAKPPAIQPEEPEKPSPAESTAAPDIPDEKPDTPTEKPDTPTEKPDMPTQAPTEPADPQPTEPEDEFDYSVYSDLELMAAMIYREANMEPWEGKVAVGNVIMNRINSSRYPNTMIGVLSQPYQFTPWGYPKYQNALKNGVNSECTRAAQVAMSGSENYIGDLLHFRTVKEGYEGIIIGTHVFY</sequence>
<dbReference type="Gene3D" id="1.10.10.2520">
    <property type="entry name" value="Cell wall hydrolase SleB, domain 1"/>
    <property type="match status" value="1"/>
</dbReference>
<dbReference type="Pfam" id="PF24568">
    <property type="entry name" value="CC_PcsB"/>
    <property type="match status" value="1"/>
</dbReference>
<dbReference type="InterPro" id="IPR011105">
    <property type="entry name" value="Cell_wall_hydrolase_SleB"/>
</dbReference>
<feature type="compositionally biased region" description="Basic and acidic residues" evidence="3">
    <location>
        <begin position="227"/>
        <end position="245"/>
    </location>
</feature>
<keyword evidence="8" id="KW-1185">Reference proteome</keyword>
<dbReference type="Proteomes" id="UP001300383">
    <property type="component" value="Unassembled WGS sequence"/>
</dbReference>
<keyword evidence="2" id="KW-0175">Coiled coil</keyword>
<dbReference type="RefSeq" id="WP_283231429.1">
    <property type="nucleotide sequence ID" value="NZ_JASGBQ010000023.1"/>
</dbReference>
<reference evidence="7 8" key="1">
    <citation type="submission" date="2023-05" db="EMBL/GenBank/DDBJ databases">
        <title>[ruminococcus] sp. nov., isolated from a pig farm feces dump.</title>
        <authorList>
            <person name="Chang Y.-H."/>
        </authorList>
    </citation>
    <scope>NUCLEOTIDE SEQUENCE [LARGE SCALE GENOMIC DNA]</scope>
    <source>
        <strain evidence="7 8">YH-rum2234</strain>
    </source>
</reference>
<organism evidence="7 8">
    <name type="scientific">Fusibacillus kribbianus</name>
    <dbReference type="NCBI Taxonomy" id="3044208"/>
    <lineage>
        <taxon>Bacteria</taxon>
        <taxon>Bacillati</taxon>
        <taxon>Bacillota</taxon>
        <taxon>Clostridia</taxon>
        <taxon>Lachnospirales</taxon>
        <taxon>Lachnospiraceae</taxon>
        <taxon>Fusibacillus</taxon>
    </lineage>
</organism>
<name>A0AAP4EXY3_9FIRM</name>
<gene>
    <name evidence="7" type="ORF">QJ036_11015</name>
</gene>